<dbReference type="InterPro" id="IPR058594">
    <property type="entry name" value="PB1-like_dom_pln"/>
</dbReference>
<feature type="domain" description="PB1-like" evidence="1">
    <location>
        <begin position="11"/>
        <end position="107"/>
    </location>
</feature>
<proteinExistence type="predicted"/>
<protein>
    <recommendedName>
        <fullName evidence="1">PB1-like domain-containing protein</fullName>
    </recommendedName>
</protein>
<sequence length="188" mass="21786">MGKRVIDKNRCITVNLFHDGVFTVPPFGYEHYDEKQITDIQFEGMSFVQFREVIRKLVHRPVVSLYYCKVGTPLRINIKPIKNDSDVGQFVNFAYKNKWHVNLYVEHSGYDALDMRDQGETLADDGNECDEEDLSYVDFHTEVDDNVVIRTVTTNDPFLNKLCGDNAEFIHLVDEHVNANDESMEEDT</sequence>
<dbReference type="AlphaFoldDB" id="A0A699Q3G3"/>
<dbReference type="EMBL" id="BKCJ010981412">
    <property type="protein sequence ID" value="GFC59395.1"/>
    <property type="molecule type" value="Genomic_DNA"/>
</dbReference>
<comment type="caution">
    <text evidence="2">The sequence shown here is derived from an EMBL/GenBank/DDBJ whole genome shotgun (WGS) entry which is preliminary data.</text>
</comment>
<dbReference type="Pfam" id="PF26130">
    <property type="entry name" value="PB1-like"/>
    <property type="match status" value="1"/>
</dbReference>
<reference evidence="2" key="1">
    <citation type="journal article" date="2019" name="Sci. Rep.">
        <title>Draft genome of Tanacetum cinerariifolium, the natural source of mosquito coil.</title>
        <authorList>
            <person name="Yamashiro T."/>
            <person name="Shiraishi A."/>
            <person name="Satake H."/>
            <person name="Nakayama K."/>
        </authorList>
    </citation>
    <scope>NUCLEOTIDE SEQUENCE</scope>
</reference>
<evidence type="ECO:0000259" key="1">
    <source>
        <dbReference type="Pfam" id="PF26130"/>
    </source>
</evidence>
<evidence type="ECO:0000313" key="2">
    <source>
        <dbReference type="EMBL" id="GFC59395.1"/>
    </source>
</evidence>
<name>A0A699Q3G3_TANCI</name>
<organism evidence="2">
    <name type="scientific">Tanacetum cinerariifolium</name>
    <name type="common">Dalmatian daisy</name>
    <name type="synonym">Chrysanthemum cinerariifolium</name>
    <dbReference type="NCBI Taxonomy" id="118510"/>
    <lineage>
        <taxon>Eukaryota</taxon>
        <taxon>Viridiplantae</taxon>
        <taxon>Streptophyta</taxon>
        <taxon>Embryophyta</taxon>
        <taxon>Tracheophyta</taxon>
        <taxon>Spermatophyta</taxon>
        <taxon>Magnoliopsida</taxon>
        <taxon>eudicotyledons</taxon>
        <taxon>Gunneridae</taxon>
        <taxon>Pentapetalae</taxon>
        <taxon>asterids</taxon>
        <taxon>campanulids</taxon>
        <taxon>Asterales</taxon>
        <taxon>Asteraceae</taxon>
        <taxon>Asteroideae</taxon>
        <taxon>Anthemideae</taxon>
        <taxon>Anthemidinae</taxon>
        <taxon>Tanacetum</taxon>
    </lineage>
</organism>
<gene>
    <name evidence="2" type="ORF">Tci_831365</name>
</gene>
<accession>A0A699Q3G3</accession>